<evidence type="ECO:0000256" key="1">
    <source>
        <dbReference type="SAM" id="MobiDB-lite"/>
    </source>
</evidence>
<dbReference type="AlphaFoldDB" id="A0A913Z667"/>
<protein>
    <submittedName>
        <fullName evidence="3">Uncharacterized protein</fullName>
    </submittedName>
</protein>
<feature type="region of interest" description="Disordered" evidence="1">
    <location>
        <begin position="75"/>
        <end position="117"/>
    </location>
</feature>
<keyword evidence="2" id="KW-0732">Signal</keyword>
<name>A0A913Z667_PATMI</name>
<dbReference type="RefSeq" id="XP_038046295.1">
    <property type="nucleotide sequence ID" value="XM_038190367.1"/>
</dbReference>
<feature type="signal peptide" evidence="2">
    <location>
        <begin position="1"/>
        <end position="22"/>
    </location>
</feature>
<feature type="chain" id="PRO_5037225903" evidence="2">
    <location>
        <begin position="23"/>
        <end position="117"/>
    </location>
</feature>
<dbReference type="Proteomes" id="UP000887568">
    <property type="component" value="Unplaced"/>
</dbReference>
<dbReference type="GeneID" id="119720620"/>
<evidence type="ECO:0000313" key="4">
    <source>
        <dbReference type="Proteomes" id="UP000887568"/>
    </source>
</evidence>
<reference evidence="3" key="1">
    <citation type="submission" date="2022-11" db="UniProtKB">
        <authorList>
            <consortium name="EnsemblMetazoa"/>
        </authorList>
    </citation>
    <scope>IDENTIFICATION</scope>
</reference>
<dbReference type="EnsemblMetazoa" id="XM_038190367.1">
    <property type="protein sequence ID" value="XP_038046295.1"/>
    <property type="gene ID" value="LOC119720620"/>
</dbReference>
<evidence type="ECO:0000313" key="3">
    <source>
        <dbReference type="EnsemblMetazoa" id="XP_038046295.1"/>
    </source>
</evidence>
<accession>A0A913Z667</accession>
<keyword evidence="4" id="KW-1185">Reference proteome</keyword>
<organism evidence="3 4">
    <name type="scientific">Patiria miniata</name>
    <name type="common">Bat star</name>
    <name type="synonym">Asterina miniata</name>
    <dbReference type="NCBI Taxonomy" id="46514"/>
    <lineage>
        <taxon>Eukaryota</taxon>
        <taxon>Metazoa</taxon>
        <taxon>Echinodermata</taxon>
        <taxon>Eleutherozoa</taxon>
        <taxon>Asterozoa</taxon>
        <taxon>Asteroidea</taxon>
        <taxon>Valvatacea</taxon>
        <taxon>Valvatida</taxon>
        <taxon>Asterinidae</taxon>
        <taxon>Patiria</taxon>
    </lineage>
</organism>
<proteinExistence type="predicted"/>
<evidence type="ECO:0000256" key="2">
    <source>
        <dbReference type="SAM" id="SignalP"/>
    </source>
</evidence>
<sequence>MKFVIVLVAVILVASVPPSAEAKAKRTRLARLAREASHNKRQGPLQRDGGCDICAKYEEMRQAVVRMMNGFQCEVSQSTPEPIESSYEPHLDSSSDSESWDSDDMIWDSSSVPRSYK</sequence>